<evidence type="ECO:0000313" key="2">
    <source>
        <dbReference type="EMBL" id="KAK9932475.1"/>
    </source>
</evidence>
<organism evidence="2 3">
    <name type="scientific">Rubus argutus</name>
    <name type="common">Southern blackberry</name>
    <dbReference type="NCBI Taxonomy" id="59490"/>
    <lineage>
        <taxon>Eukaryota</taxon>
        <taxon>Viridiplantae</taxon>
        <taxon>Streptophyta</taxon>
        <taxon>Embryophyta</taxon>
        <taxon>Tracheophyta</taxon>
        <taxon>Spermatophyta</taxon>
        <taxon>Magnoliopsida</taxon>
        <taxon>eudicotyledons</taxon>
        <taxon>Gunneridae</taxon>
        <taxon>Pentapetalae</taxon>
        <taxon>rosids</taxon>
        <taxon>fabids</taxon>
        <taxon>Rosales</taxon>
        <taxon>Rosaceae</taxon>
        <taxon>Rosoideae</taxon>
        <taxon>Rosoideae incertae sedis</taxon>
        <taxon>Rubus</taxon>
    </lineage>
</organism>
<dbReference type="Proteomes" id="UP001457282">
    <property type="component" value="Unassembled WGS sequence"/>
</dbReference>
<comment type="caution">
    <text evidence="2">The sequence shown here is derived from an EMBL/GenBank/DDBJ whole genome shotgun (WGS) entry which is preliminary data.</text>
</comment>
<protein>
    <submittedName>
        <fullName evidence="2">Uncharacterized protein</fullName>
    </submittedName>
</protein>
<dbReference type="AlphaFoldDB" id="A0AAW1X9S9"/>
<dbReference type="EMBL" id="JBEDUW010000004">
    <property type="protein sequence ID" value="KAK9932475.1"/>
    <property type="molecule type" value="Genomic_DNA"/>
</dbReference>
<evidence type="ECO:0000256" key="1">
    <source>
        <dbReference type="SAM" id="MobiDB-lite"/>
    </source>
</evidence>
<accession>A0AAW1X9S9</accession>
<keyword evidence="3" id="KW-1185">Reference proteome</keyword>
<reference evidence="2 3" key="1">
    <citation type="journal article" date="2023" name="G3 (Bethesda)">
        <title>A chromosome-length genome assembly and annotation of blackberry (Rubus argutus, cv. 'Hillquist').</title>
        <authorList>
            <person name="Bruna T."/>
            <person name="Aryal R."/>
            <person name="Dudchenko O."/>
            <person name="Sargent D.J."/>
            <person name="Mead D."/>
            <person name="Buti M."/>
            <person name="Cavallini A."/>
            <person name="Hytonen T."/>
            <person name="Andres J."/>
            <person name="Pham M."/>
            <person name="Weisz D."/>
            <person name="Mascagni F."/>
            <person name="Usai G."/>
            <person name="Natali L."/>
            <person name="Bassil N."/>
            <person name="Fernandez G.E."/>
            <person name="Lomsadze A."/>
            <person name="Armour M."/>
            <person name="Olukolu B."/>
            <person name="Poorten T."/>
            <person name="Britton C."/>
            <person name="Davik J."/>
            <person name="Ashrafi H."/>
            <person name="Aiden E.L."/>
            <person name="Borodovsky M."/>
            <person name="Worthington M."/>
        </authorList>
    </citation>
    <scope>NUCLEOTIDE SEQUENCE [LARGE SCALE GENOMIC DNA]</scope>
    <source>
        <strain evidence="2">PI 553951</strain>
    </source>
</reference>
<feature type="region of interest" description="Disordered" evidence="1">
    <location>
        <begin position="1"/>
        <end position="30"/>
    </location>
</feature>
<sequence length="104" mass="11358">MAWRRTGQIGSPVESMDRWSGRSSTGSRRHRRCLKIAAESGEAVVGRARFEVQRMVIRNGSVLCTGNLGADLVSNEGAARAVMAVIGRLDWFQLGVMDEVVVNP</sequence>
<name>A0AAW1X9S9_RUBAR</name>
<gene>
    <name evidence="2" type="ORF">M0R45_019713</name>
</gene>
<evidence type="ECO:0000313" key="3">
    <source>
        <dbReference type="Proteomes" id="UP001457282"/>
    </source>
</evidence>
<proteinExistence type="predicted"/>